<proteinExistence type="predicted"/>
<dbReference type="STRING" id="362418.IW19_18460"/>
<evidence type="ECO:0000256" key="1">
    <source>
        <dbReference type="ARBA" id="ARBA00022729"/>
    </source>
</evidence>
<dbReference type="OrthoDB" id="947434at2"/>
<evidence type="ECO:0000313" key="4">
    <source>
        <dbReference type="Proteomes" id="UP000028715"/>
    </source>
</evidence>
<sequence>MKKIITIGFLLIGFFTSSAQVTFRPGIRAGLSLSTLGFNGDFKPDFYVGALGEIKLTKRYSLQPEINYSRQGANNLEQFSIDYDNGGYIERVGYYDVNIDYLSVSMINKFSFKSGVQIQFGPTVDFIVNSNLRYSDSDVDFGFVTGVGYKLPSGLIIEARFKANVLDNYGSYNDGYYYEENNYSPSLAFQIGVSYTFGKK</sequence>
<reference evidence="3 4" key="1">
    <citation type="submission" date="2014-07" db="EMBL/GenBank/DDBJ databases">
        <title>Genome of Flavobacterium reichenbachii LMG 25512.</title>
        <authorList>
            <person name="Stropko S.J."/>
            <person name="Pipes S.E."/>
            <person name="Newman J.D."/>
        </authorList>
    </citation>
    <scope>NUCLEOTIDE SEQUENCE [LARGE SCALE GENOMIC DNA]</scope>
    <source>
        <strain evidence="3 4">LMG 25512</strain>
    </source>
</reference>
<protein>
    <recommendedName>
        <fullName evidence="2">Outer membrane protein beta-barrel domain-containing protein</fullName>
    </recommendedName>
</protein>
<feature type="domain" description="Outer membrane protein beta-barrel" evidence="2">
    <location>
        <begin position="8"/>
        <end position="197"/>
    </location>
</feature>
<evidence type="ECO:0000313" key="3">
    <source>
        <dbReference type="EMBL" id="KFF07368.1"/>
    </source>
</evidence>
<organism evidence="3 4">
    <name type="scientific">Flavobacterium reichenbachii</name>
    <dbReference type="NCBI Taxonomy" id="362418"/>
    <lineage>
        <taxon>Bacteria</taxon>
        <taxon>Pseudomonadati</taxon>
        <taxon>Bacteroidota</taxon>
        <taxon>Flavobacteriia</taxon>
        <taxon>Flavobacteriales</taxon>
        <taxon>Flavobacteriaceae</taxon>
        <taxon>Flavobacterium</taxon>
    </lineage>
</organism>
<gene>
    <name evidence="3" type="ORF">IW19_18460</name>
</gene>
<evidence type="ECO:0000259" key="2">
    <source>
        <dbReference type="Pfam" id="PF13505"/>
    </source>
</evidence>
<dbReference type="AlphaFoldDB" id="A0A085ZSF4"/>
<name>A0A085ZSF4_9FLAO</name>
<comment type="caution">
    <text evidence="3">The sequence shown here is derived from an EMBL/GenBank/DDBJ whole genome shotgun (WGS) entry which is preliminary data.</text>
</comment>
<dbReference type="Pfam" id="PF13505">
    <property type="entry name" value="OMP_b-brl"/>
    <property type="match status" value="1"/>
</dbReference>
<keyword evidence="1" id="KW-0732">Signal</keyword>
<dbReference type="RefSeq" id="WP_035686954.1">
    <property type="nucleotide sequence ID" value="NZ_JPRL01000001.1"/>
</dbReference>
<dbReference type="Proteomes" id="UP000028715">
    <property type="component" value="Unassembled WGS sequence"/>
</dbReference>
<keyword evidence="4" id="KW-1185">Reference proteome</keyword>
<dbReference type="InterPro" id="IPR027385">
    <property type="entry name" value="Beta-barrel_OMP"/>
</dbReference>
<dbReference type="eggNOG" id="COG3637">
    <property type="taxonomic scope" value="Bacteria"/>
</dbReference>
<accession>A0A085ZSF4</accession>
<dbReference type="EMBL" id="JPRL01000001">
    <property type="protein sequence ID" value="KFF07368.1"/>
    <property type="molecule type" value="Genomic_DNA"/>
</dbReference>